<name>A0AAW2NM09_9LAMI</name>
<gene>
    <name evidence="1" type="ORF">Sangu_1314200</name>
</gene>
<organism evidence="1">
    <name type="scientific">Sesamum angustifolium</name>
    <dbReference type="NCBI Taxonomy" id="2727405"/>
    <lineage>
        <taxon>Eukaryota</taxon>
        <taxon>Viridiplantae</taxon>
        <taxon>Streptophyta</taxon>
        <taxon>Embryophyta</taxon>
        <taxon>Tracheophyta</taxon>
        <taxon>Spermatophyta</taxon>
        <taxon>Magnoliopsida</taxon>
        <taxon>eudicotyledons</taxon>
        <taxon>Gunneridae</taxon>
        <taxon>Pentapetalae</taxon>
        <taxon>asterids</taxon>
        <taxon>lamiids</taxon>
        <taxon>Lamiales</taxon>
        <taxon>Pedaliaceae</taxon>
        <taxon>Sesamum</taxon>
    </lineage>
</organism>
<accession>A0AAW2NM09</accession>
<proteinExistence type="predicted"/>
<dbReference type="AlphaFoldDB" id="A0AAW2NM09"/>
<protein>
    <submittedName>
        <fullName evidence="1">Uncharacterized protein</fullName>
    </submittedName>
</protein>
<reference evidence="1" key="1">
    <citation type="submission" date="2020-06" db="EMBL/GenBank/DDBJ databases">
        <authorList>
            <person name="Li T."/>
            <person name="Hu X."/>
            <person name="Zhang T."/>
            <person name="Song X."/>
            <person name="Zhang H."/>
            <person name="Dai N."/>
            <person name="Sheng W."/>
            <person name="Hou X."/>
            <person name="Wei L."/>
        </authorList>
    </citation>
    <scope>NUCLEOTIDE SEQUENCE</scope>
    <source>
        <strain evidence="1">G01</strain>
        <tissue evidence="1">Leaf</tissue>
    </source>
</reference>
<sequence>RTTLNCWVLVSPNRPVYVSGRQLPHNCLPTTQPSVTDVTARVLASCRAQRSSAASRPLRQSSSAQLPTAAESVRTAATAAESELRCRSPCAQLAAKSMRTAAQSVRTAVDRCRESRNYCRVLRARCRVQRARLPSRPPTVRNTPARAHCCLAARPTVRLTMPRCVAPCRHCPTPWCARLPHQCRTPTQKGVTISLFAGMSRVTSYSPKAESHEVLNFPQFLSICLFHQVDFFSSIIAHNDLRGNWTQIFVGDACVVR</sequence>
<reference evidence="1" key="2">
    <citation type="journal article" date="2024" name="Plant">
        <title>Genomic evolution and insights into agronomic trait innovations of Sesamum species.</title>
        <authorList>
            <person name="Miao H."/>
            <person name="Wang L."/>
            <person name="Qu L."/>
            <person name="Liu H."/>
            <person name="Sun Y."/>
            <person name="Le M."/>
            <person name="Wang Q."/>
            <person name="Wei S."/>
            <person name="Zheng Y."/>
            <person name="Lin W."/>
            <person name="Duan Y."/>
            <person name="Cao H."/>
            <person name="Xiong S."/>
            <person name="Wang X."/>
            <person name="Wei L."/>
            <person name="Li C."/>
            <person name="Ma Q."/>
            <person name="Ju M."/>
            <person name="Zhao R."/>
            <person name="Li G."/>
            <person name="Mu C."/>
            <person name="Tian Q."/>
            <person name="Mei H."/>
            <person name="Zhang T."/>
            <person name="Gao T."/>
            <person name="Zhang H."/>
        </authorList>
    </citation>
    <scope>NUCLEOTIDE SEQUENCE</scope>
    <source>
        <strain evidence="1">G01</strain>
    </source>
</reference>
<comment type="caution">
    <text evidence="1">The sequence shown here is derived from an EMBL/GenBank/DDBJ whole genome shotgun (WGS) entry which is preliminary data.</text>
</comment>
<evidence type="ECO:0000313" key="1">
    <source>
        <dbReference type="EMBL" id="KAL0344268.1"/>
    </source>
</evidence>
<dbReference type="EMBL" id="JACGWK010000007">
    <property type="protein sequence ID" value="KAL0344268.1"/>
    <property type="molecule type" value="Genomic_DNA"/>
</dbReference>
<feature type="non-terminal residue" evidence="1">
    <location>
        <position position="1"/>
    </location>
</feature>